<evidence type="ECO:0000256" key="1">
    <source>
        <dbReference type="SAM" id="MobiDB-lite"/>
    </source>
</evidence>
<evidence type="ECO:0000313" key="2">
    <source>
        <dbReference type="EMBL" id="ELP85961.1"/>
    </source>
</evidence>
<name>A0A0A1U0E0_ENTIV</name>
<dbReference type="Proteomes" id="UP000014680">
    <property type="component" value="Unassembled WGS sequence"/>
</dbReference>
<feature type="non-terminal residue" evidence="2">
    <location>
        <position position="122"/>
    </location>
</feature>
<reference evidence="2 3" key="1">
    <citation type="submission" date="2012-10" db="EMBL/GenBank/DDBJ databases">
        <authorList>
            <person name="Zafar N."/>
            <person name="Inman J."/>
            <person name="Hall N."/>
            <person name="Lorenzi H."/>
            <person name="Caler E."/>
        </authorList>
    </citation>
    <scope>NUCLEOTIDE SEQUENCE [LARGE SCALE GENOMIC DNA]</scope>
    <source>
        <strain evidence="2 3">IP1</strain>
    </source>
</reference>
<sequence length="122" mass="14369">MEQNKTYDVTFLPDFHEKFCAFNRHEVLSDKFEGDSNIVTMNDKQFELNNNDEESSRVNYVLVCSNGEVTLQRVHTKTCRPKRQNVSQQNQDNFINSDEEKQQNEVLYYDQSTPFSGNIDME</sequence>
<dbReference type="GeneID" id="14884907"/>
<protein>
    <submittedName>
        <fullName evidence="2">Uncharacterized protein</fullName>
    </submittedName>
</protein>
<feature type="region of interest" description="Disordered" evidence="1">
    <location>
        <begin position="81"/>
        <end position="105"/>
    </location>
</feature>
<proteinExistence type="predicted"/>
<dbReference type="VEuPathDB" id="AmoebaDB:EIN_135850"/>
<evidence type="ECO:0000313" key="3">
    <source>
        <dbReference type="Proteomes" id="UP000014680"/>
    </source>
</evidence>
<dbReference type="EMBL" id="KB207027">
    <property type="protein sequence ID" value="ELP85961.1"/>
    <property type="molecule type" value="Genomic_DNA"/>
</dbReference>
<dbReference type="KEGG" id="eiv:EIN_135850"/>
<feature type="compositionally biased region" description="Polar residues" evidence="1">
    <location>
        <begin position="84"/>
        <end position="96"/>
    </location>
</feature>
<keyword evidence="3" id="KW-1185">Reference proteome</keyword>
<dbReference type="AlphaFoldDB" id="A0A0A1U0E0"/>
<gene>
    <name evidence="2" type="ORF">EIN_135850</name>
</gene>
<organism evidence="2 3">
    <name type="scientific">Entamoeba invadens IP1</name>
    <dbReference type="NCBI Taxonomy" id="370355"/>
    <lineage>
        <taxon>Eukaryota</taxon>
        <taxon>Amoebozoa</taxon>
        <taxon>Evosea</taxon>
        <taxon>Archamoebae</taxon>
        <taxon>Mastigamoebida</taxon>
        <taxon>Entamoebidae</taxon>
        <taxon>Entamoeba</taxon>
    </lineage>
</organism>
<accession>A0A0A1U0E0</accession>
<dbReference type="RefSeq" id="XP_004185307.1">
    <property type="nucleotide sequence ID" value="XM_004185259.1"/>
</dbReference>